<dbReference type="AlphaFoldDB" id="A0A914EJN0"/>
<evidence type="ECO:0000313" key="2">
    <source>
        <dbReference type="WBParaSite" id="ACRNAN_scaffold8221.g10525.t1"/>
    </source>
</evidence>
<reference evidence="2" key="1">
    <citation type="submission" date="2022-11" db="UniProtKB">
        <authorList>
            <consortium name="WormBaseParasite"/>
        </authorList>
    </citation>
    <scope>IDENTIFICATION</scope>
</reference>
<keyword evidence="1" id="KW-1185">Reference proteome</keyword>
<proteinExistence type="predicted"/>
<protein>
    <submittedName>
        <fullName evidence="2">COMM domain-containing protein</fullName>
    </submittedName>
</protein>
<sequence>MERLVSFGYSTFVQVCSSSSEKRSDMKVNVEVKAITPEGKPKIHHMQMSLTEFHEFLLKFRKVINEASDSL</sequence>
<evidence type="ECO:0000313" key="1">
    <source>
        <dbReference type="Proteomes" id="UP000887540"/>
    </source>
</evidence>
<dbReference type="WBParaSite" id="ACRNAN_scaffold8221.g10525.t1">
    <property type="protein sequence ID" value="ACRNAN_scaffold8221.g10525.t1"/>
    <property type="gene ID" value="ACRNAN_scaffold8221.g10525"/>
</dbReference>
<name>A0A914EJN0_9BILA</name>
<dbReference type="Proteomes" id="UP000887540">
    <property type="component" value="Unplaced"/>
</dbReference>
<organism evidence="1 2">
    <name type="scientific">Acrobeloides nanus</name>
    <dbReference type="NCBI Taxonomy" id="290746"/>
    <lineage>
        <taxon>Eukaryota</taxon>
        <taxon>Metazoa</taxon>
        <taxon>Ecdysozoa</taxon>
        <taxon>Nematoda</taxon>
        <taxon>Chromadorea</taxon>
        <taxon>Rhabditida</taxon>
        <taxon>Tylenchina</taxon>
        <taxon>Cephalobomorpha</taxon>
        <taxon>Cephaloboidea</taxon>
        <taxon>Cephalobidae</taxon>
        <taxon>Acrobeloides</taxon>
    </lineage>
</organism>
<accession>A0A914EJN0</accession>